<dbReference type="EC" id="2.1.1.33" evidence="2"/>
<keyword evidence="3" id="KW-0489">Methyltransferase</keyword>
<comment type="caution">
    <text evidence="8">The sequence shown here is derived from an EMBL/GenBank/DDBJ whole genome shotgun (WGS) entry which is preliminary data.</text>
</comment>
<reference evidence="8" key="1">
    <citation type="submission" date="2023-08" db="EMBL/GenBank/DDBJ databases">
        <authorList>
            <person name="Chen Y."/>
            <person name="Shah S."/>
            <person name="Dougan E. K."/>
            <person name="Thang M."/>
            <person name="Chan C."/>
        </authorList>
    </citation>
    <scope>NUCLEOTIDE SEQUENCE</scope>
</reference>
<dbReference type="PROSITE" id="PS51625">
    <property type="entry name" value="SAM_MT_TRMB"/>
    <property type="match status" value="1"/>
</dbReference>
<keyword evidence="6" id="KW-0819">tRNA processing</keyword>
<name>A0AA36HPY4_9DINO</name>
<dbReference type="InterPro" id="IPR029063">
    <property type="entry name" value="SAM-dependent_MTases_sf"/>
</dbReference>
<evidence type="ECO:0000256" key="1">
    <source>
        <dbReference type="ARBA" id="ARBA00000142"/>
    </source>
</evidence>
<gene>
    <name evidence="8" type="ORF">EVOR1521_LOCUS3053</name>
</gene>
<evidence type="ECO:0000313" key="9">
    <source>
        <dbReference type="Proteomes" id="UP001178507"/>
    </source>
</evidence>
<dbReference type="PANTHER" id="PTHR23417">
    <property type="entry name" value="3-DEOXY-D-MANNO-OCTULOSONIC-ACID TRANSFERASE/TRNA GUANINE-N 7 - -METHYLTRANSFERASE"/>
    <property type="match status" value="1"/>
</dbReference>
<accession>A0AA36HPY4</accession>
<dbReference type="GO" id="GO:0008176">
    <property type="term" value="F:tRNA (guanine(46)-N7)-methyltransferase activity"/>
    <property type="evidence" value="ECO:0007669"/>
    <property type="project" value="UniProtKB-EC"/>
</dbReference>
<dbReference type="EMBL" id="CAUJNA010000178">
    <property type="protein sequence ID" value="CAJ1373148.1"/>
    <property type="molecule type" value="Genomic_DNA"/>
</dbReference>
<protein>
    <recommendedName>
        <fullName evidence="2">tRNA (guanine(46)-N(7))-methyltransferase</fullName>
        <ecNumber evidence="2">2.1.1.33</ecNumber>
    </recommendedName>
</protein>
<feature type="region of interest" description="Disordered" evidence="7">
    <location>
        <begin position="341"/>
        <end position="365"/>
    </location>
</feature>
<keyword evidence="5" id="KW-0949">S-adenosyl-L-methionine</keyword>
<evidence type="ECO:0000256" key="4">
    <source>
        <dbReference type="ARBA" id="ARBA00022679"/>
    </source>
</evidence>
<evidence type="ECO:0000256" key="2">
    <source>
        <dbReference type="ARBA" id="ARBA00011977"/>
    </source>
</evidence>
<evidence type="ECO:0000256" key="7">
    <source>
        <dbReference type="SAM" id="MobiDB-lite"/>
    </source>
</evidence>
<keyword evidence="9" id="KW-1185">Reference proteome</keyword>
<dbReference type="AlphaFoldDB" id="A0AA36HPY4"/>
<evidence type="ECO:0000313" key="8">
    <source>
        <dbReference type="EMBL" id="CAJ1373148.1"/>
    </source>
</evidence>
<dbReference type="GO" id="GO:0043527">
    <property type="term" value="C:tRNA methyltransferase complex"/>
    <property type="evidence" value="ECO:0007669"/>
    <property type="project" value="TreeGrafter"/>
</dbReference>
<comment type="catalytic activity">
    <reaction evidence="1">
        <text>guanosine(46) in tRNA + S-adenosyl-L-methionine = N(7)-methylguanosine(46) in tRNA + S-adenosyl-L-homocysteine</text>
        <dbReference type="Rhea" id="RHEA:42708"/>
        <dbReference type="Rhea" id="RHEA-COMP:10188"/>
        <dbReference type="Rhea" id="RHEA-COMP:10189"/>
        <dbReference type="ChEBI" id="CHEBI:57856"/>
        <dbReference type="ChEBI" id="CHEBI:59789"/>
        <dbReference type="ChEBI" id="CHEBI:74269"/>
        <dbReference type="ChEBI" id="CHEBI:74480"/>
        <dbReference type="EC" id="2.1.1.33"/>
    </reaction>
</comment>
<dbReference type="SUPFAM" id="SSF53335">
    <property type="entry name" value="S-adenosyl-L-methionine-dependent methyltransferases"/>
    <property type="match status" value="1"/>
</dbReference>
<dbReference type="Gene3D" id="3.40.50.150">
    <property type="entry name" value="Vaccinia Virus protein VP39"/>
    <property type="match status" value="1"/>
</dbReference>
<dbReference type="Pfam" id="PF02390">
    <property type="entry name" value="Methyltransf_4"/>
    <property type="match status" value="1"/>
</dbReference>
<dbReference type="CDD" id="cd02440">
    <property type="entry name" value="AdoMet_MTases"/>
    <property type="match status" value="1"/>
</dbReference>
<evidence type="ECO:0000256" key="6">
    <source>
        <dbReference type="ARBA" id="ARBA00022694"/>
    </source>
</evidence>
<sequence length="575" mass="62132">MSPDGIAQAMNRNWVLGGWDAPWVGCFAPRSRHALGLVEHAKLPGRAELIALSSALMSFFFEGRQMRAWEVLWHPFAVELEAVVASSPAALRQLLDAVVRNRRPLNGVNLATILFKAAKMDATEVYSPASLAYLAKQMRGQTMDGRQLASSLYGLQGLGAFPMAELEELVCSLAVQAERLEEELSGQAVSLALYGLQSLEDESGQNLAVRRLLRALARRLSRGSRGSLTAQGVGSVYGLQGLSSSPELRELLVALRPLVEAAPLDSQAIGNALYGLQSMNSDSREVCQFLETFAIKLRGFDQKLNEQEASNAVYGLQFMDPELPCVRELLAAIARASAIRSESRESRSGPGPAGPGRAGRAARHPVDQRLSKLRPGWRAELRRFLARACGACGACRVLDVGCDLGGFVRGVARARPDALVLGLEARPHAVAFARAKAEAQGLRNAAFLQGNAKLDLEHVLTELSQVEAVTINFPDPHLLNREQRLVSGHFVRLLAEHLQSGGEVLFQSDVSLLVEEAKAAFMLGGCFLDCPWVPQPGLCPDRARSGSAPIRLACLPGKASEKQRLASRTSTARRG</sequence>
<organism evidence="8 9">
    <name type="scientific">Effrenium voratum</name>
    <dbReference type="NCBI Taxonomy" id="2562239"/>
    <lineage>
        <taxon>Eukaryota</taxon>
        <taxon>Sar</taxon>
        <taxon>Alveolata</taxon>
        <taxon>Dinophyceae</taxon>
        <taxon>Suessiales</taxon>
        <taxon>Symbiodiniaceae</taxon>
        <taxon>Effrenium</taxon>
    </lineage>
</organism>
<evidence type="ECO:0000256" key="3">
    <source>
        <dbReference type="ARBA" id="ARBA00022603"/>
    </source>
</evidence>
<dbReference type="Proteomes" id="UP001178507">
    <property type="component" value="Unassembled WGS sequence"/>
</dbReference>
<evidence type="ECO:0000256" key="5">
    <source>
        <dbReference type="ARBA" id="ARBA00022691"/>
    </source>
</evidence>
<proteinExistence type="predicted"/>
<dbReference type="PANTHER" id="PTHR23417:SF21">
    <property type="entry name" value="TRNA (GUANINE-N(7)-)-METHYLTRANSFERASE"/>
    <property type="match status" value="1"/>
</dbReference>
<keyword evidence="4" id="KW-0808">Transferase</keyword>
<dbReference type="InterPro" id="IPR003358">
    <property type="entry name" value="tRNA_(Gua-N-7)_MeTrfase_Trmb"/>
</dbReference>